<dbReference type="EMBL" id="GGFL01011547">
    <property type="protein sequence ID" value="MBW75725.1"/>
    <property type="molecule type" value="Transcribed_RNA"/>
</dbReference>
<name>A0A2M4DDY0_ANODA</name>
<evidence type="ECO:0000313" key="2">
    <source>
        <dbReference type="EMBL" id="MBW75725.1"/>
    </source>
</evidence>
<accession>A0A2M4DDY0</accession>
<protein>
    <submittedName>
        <fullName evidence="2">Putative secreted protein</fullName>
    </submittedName>
</protein>
<proteinExistence type="predicted"/>
<dbReference type="AlphaFoldDB" id="A0A2M4DDY0"/>
<keyword evidence="1" id="KW-0732">Signal</keyword>
<feature type="signal peptide" evidence="1">
    <location>
        <begin position="1"/>
        <end position="22"/>
    </location>
</feature>
<sequence>MMSCVCVCVCVCVCAHLRLSYTLLLYATTNLPCNTAIHSTVQYLSGWAQDSKQSKNPTRSCLYVCVCACVMEKKRSSIYWNLLKITNDPIRSTGVCVLRLSNSNGA</sequence>
<evidence type="ECO:0000256" key="1">
    <source>
        <dbReference type="SAM" id="SignalP"/>
    </source>
</evidence>
<feature type="chain" id="PRO_5014979889" evidence="1">
    <location>
        <begin position="23"/>
        <end position="106"/>
    </location>
</feature>
<reference evidence="2" key="1">
    <citation type="submission" date="2018-01" db="EMBL/GenBank/DDBJ databases">
        <title>An insight into the sialome of Amazonian anophelines.</title>
        <authorList>
            <person name="Ribeiro J.M."/>
            <person name="Scarpassa V."/>
            <person name="Calvo E."/>
        </authorList>
    </citation>
    <scope>NUCLEOTIDE SEQUENCE</scope>
</reference>
<organism evidence="2">
    <name type="scientific">Anopheles darlingi</name>
    <name type="common">Mosquito</name>
    <dbReference type="NCBI Taxonomy" id="43151"/>
    <lineage>
        <taxon>Eukaryota</taxon>
        <taxon>Metazoa</taxon>
        <taxon>Ecdysozoa</taxon>
        <taxon>Arthropoda</taxon>
        <taxon>Hexapoda</taxon>
        <taxon>Insecta</taxon>
        <taxon>Pterygota</taxon>
        <taxon>Neoptera</taxon>
        <taxon>Endopterygota</taxon>
        <taxon>Diptera</taxon>
        <taxon>Nematocera</taxon>
        <taxon>Culicoidea</taxon>
        <taxon>Culicidae</taxon>
        <taxon>Anophelinae</taxon>
        <taxon>Anopheles</taxon>
    </lineage>
</organism>